<feature type="compositionally biased region" description="Gly residues" evidence="1">
    <location>
        <begin position="117"/>
        <end position="129"/>
    </location>
</feature>
<name>A0A6J4HVB2_9PSEU</name>
<accession>A0A6J4HVB2</accession>
<protein>
    <submittedName>
        <fullName evidence="2">Uncharacterized protein</fullName>
    </submittedName>
</protein>
<proteinExistence type="predicted"/>
<reference evidence="2" key="1">
    <citation type="submission" date="2020-02" db="EMBL/GenBank/DDBJ databases">
        <authorList>
            <person name="Meier V. D."/>
        </authorList>
    </citation>
    <scope>NUCLEOTIDE SEQUENCE</scope>
    <source>
        <strain evidence="2">AVDCRST_MAG54</strain>
    </source>
</reference>
<feature type="compositionally biased region" description="Basic residues" evidence="1">
    <location>
        <begin position="1"/>
        <end position="28"/>
    </location>
</feature>
<feature type="region of interest" description="Disordered" evidence="1">
    <location>
        <begin position="1"/>
        <end position="145"/>
    </location>
</feature>
<feature type="non-terminal residue" evidence="2">
    <location>
        <position position="145"/>
    </location>
</feature>
<gene>
    <name evidence="2" type="ORF">AVDCRST_MAG54-1159</name>
</gene>
<sequence>YARARRRDGRLGRPARRRARCGRRRRPRLTGANHRPGGDLAPARQRCHRRPGTRRGPCRRPCHRPRRGKDRAVGPPLPHTSGDIHTGLPGGRAPGRQPDTARITHRRPRTGDDEPAGSGGHGGRGGGRPAGKRAAGRPRALARPL</sequence>
<feature type="non-terminal residue" evidence="2">
    <location>
        <position position="1"/>
    </location>
</feature>
<feature type="compositionally biased region" description="Basic residues" evidence="1">
    <location>
        <begin position="45"/>
        <end position="69"/>
    </location>
</feature>
<evidence type="ECO:0000256" key="1">
    <source>
        <dbReference type="SAM" id="MobiDB-lite"/>
    </source>
</evidence>
<evidence type="ECO:0000313" key="2">
    <source>
        <dbReference type="EMBL" id="CAA9233949.1"/>
    </source>
</evidence>
<dbReference type="EMBL" id="CADCTH010000155">
    <property type="protein sequence ID" value="CAA9233949.1"/>
    <property type="molecule type" value="Genomic_DNA"/>
</dbReference>
<organism evidence="2">
    <name type="scientific">uncultured Actinomycetospora sp</name>
    <dbReference type="NCBI Taxonomy" id="1135996"/>
    <lineage>
        <taxon>Bacteria</taxon>
        <taxon>Bacillati</taxon>
        <taxon>Actinomycetota</taxon>
        <taxon>Actinomycetes</taxon>
        <taxon>Pseudonocardiales</taxon>
        <taxon>Pseudonocardiaceae</taxon>
        <taxon>Actinomycetospora</taxon>
        <taxon>environmental samples</taxon>
    </lineage>
</organism>
<dbReference type="AlphaFoldDB" id="A0A6J4HVB2"/>